<evidence type="ECO:0000256" key="1">
    <source>
        <dbReference type="SAM" id="MobiDB-lite"/>
    </source>
</evidence>
<evidence type="ECO:0000313" key="3">
    <source>
        <dbReference type="EMBL" id="TYK65096.1"/>
    </source>
</evidence>
<protein>
    <submittedName>
        <fullName evidence="3">Uncharacterized protein</fullName>
    </submittedName>
</protein>
<keyword evidence="4" id="KW-1185">Reference proteome</keyword>
<sequence length="104" mass="10966">MTFTKNLSITAMALIAILGVTACTDSEQEEAIQKMDKAIQDTGNAFDSAGDKISDTIDDAGDSVSDTMDDAGHKMSDMTDDAGNAIEDACEHVKEGVKAEDQDC</sequence>
<feature type="signal peptide" evidence="2">
    <location>
        <begin position="1"/>
        <end position="22"/>
    </location>
</feature>
<evidence type="ECO:0000256" key="2">
    <source>
        <dbReference type="SAM" id="SignalP"/>
    </source>
</evidence>
<organism evidence="3 4">
    <name type="scientific">Colwellia echini</name>
    <dbReference type="NCBI Taxonomy" id="1982103"/>
    <lineage>
        <taxon>Bacteria</taxon>
        <taxon>Pseudomonadati</taxon>
        <taxon>Pseudomonadota</taxon>
        <taxon>Gammaproteobacteria</taxon>
        <taxon>Alteromonadales</taxon>
        <taxon>Colwelliaceae</taxon>
        <taxon>Colwellia</taxon>
    </lineage>
</organism>
<feature type="chain" id="PRO_5045345916" evidence="2">
    <location>
        <begin position="23"/>
        <end position="104"/>
    </location>
</feature>
<reference evidence="3 4" key="1">
    <citation type="submission" date="2019-08" db="EMBL/GenBank/DDBJ databases">
        <title>Microbe sample from Colwellia echini.</title>
        <authorList>
            <person name="Christiansen L."/>
            <person name="Pathiraja D."/>
            <person name="Schultz-Johansen M."/>
            <person name="Choi I.-G."/>
            <person name="Stougaard P."/>
        </authorList>
    </citation>
    <scope>NUCLEOTIDE SEQUENCE [LARGE SCALE GENOMIC DNA]</scope>
    <source>
        <strain evidence="3 4">A3</strain>
    </source>
</reference>
<gene>
    <name evidence="3" type="ORF">CWS31_012435</name>
</gene>
<accession>A0ABY3MVD7</accession>
<dbReference type="EMBL" id="PJAI02000014">
    <property type="protein sequence ID" value="TYK65096.1"/>
    <property type="molecule type" value="Genomic_DNA"/>
</dbReference>
<evidence type="ECO:0000313" key="4">
    <source>
        <dbReference type="Proteomes" id="UP000815846"/>
    </source>
</evidence>
<dbReference type="PROSITE" id="PS51257">
    <property type="entry name" value="PROKAR_LIPOPROTEIN"/>
    <property type="match status" value="1"/>
</dbReference>
<keyword evidence="2" id="KW-0732">Signal</keyword>
<feature type="region of interest" description="Disordered" evidence="1">
    <location>
        <begin position="49"/>
        <end position="80"/>
    </location>
</feature>
<name>A0ABY3MVD7_9GAMM</name>
<comment type="caution">
    <text evidence="3">The sequence shown here is derived from an EMBL/GenBank/DDBJ whole genome shotgun (WGS) entry which is preliminary data.</text>
</comment>
<proteinExistence type="predicted"/>
<dbReference type="Proteomes" id="UP000815846">
    <property type="component" value="Unassembled WGS sequence"/>
</dbReference>
<dbReference type="RefSeq" id="WP_101343569.1">
    <property type="nucleotide sequence ID" value="NZ_PJAI02000014.1"/>
</dbReference>
<dbReference type="Gene3D" id="1.20.120.20">
    <property type="entry name" value="Apolipoprotein"/>
    <property type="match status" value="1"/>
</dbReference>